<keyword evidence="2" id="KW-1185">Reference proteome</keyword>
<sequence length="58" mass="6509">AVIDFLLLAQGHSCEEFEGMRCMNLPDHLTSIHKSIKDLQKGISKLEVDNGADWLNNL</sequence>
<evidence type="ECO:0000313" key="2">
    <source>
        <dbReference type="Proteomes" id="UP000053620"/>
    </source>
</evidence>
<organism evidence="1 2">
    <name type="scientific">Antrostomus carolinensis</name>
    <name type="common">Chuck-will's-widow</name>
    <name type="synonym">Caprimulgus carolinensis</name>
    <dbReference type="NCBI Taxonomy" id="279965"/>
    <lineage>
        <taxon>Eukaryota</taxon>
        <taxon>Metazoa</taxon>
        <taxon>Chordata</taxon>
        <taxon>Craniata</taxon>
        <taxon>Vertebrata</taxon>
        <taxon>Euteleostomi</taxon>
        <taxon>Archelosauria</taxon>
        <taxon>Archosauria</taxon>
        <taxon>Dinosauria</taxon>
        <taxon>Saurischia</taxon>
        <taxon>Theropoda</taxon>
        <taxon>Coelurosauria</taxon>
        <taxon>Aves</taxon>
        <taxon>Neognathae</taxon>
        <taxon>Neoaves</taxon>
        <taxon>Strisores</taxon>
        <taxon>Caprimulgiformes</taxon>
        <taxon>Caprimulgidae</taxon>
        <taxon>Antrostomus</taxon>
    </lineage>
</organism>
<accession>A0A094L3Y8</accession>
<dbReference type="Proteomes" id="UP000053620">
    <property type="component" value="Unassembled WGS sequence"/>
</dbReference>
<name>A0A094L3Y8_ANTCR</name>
<dbReference type="Gene3D" id="1.10.287.210">
    <property type="match status" value="1"/>
</dbReference>
<dbReference type="AlphaFoldDB" id="A0A094L3Y8"/>
<proteinExistence type="predicted"/>
<reference evidence="1 2" key="1">
    <citation type="submission" date="2014-04" db="EMBL/GenBank/DDBJ databases">
        <title>Genome evolution of avian class.</title>
        <authorList>
            <person name="Zhang G."/>
            <person name="Li C."/>
        </authorList>
    </citation>
    <scope>NUCLEOTIDE SEQUENCE [LARGE SCALE GENOMIC DNA]</scope>
    <source>
        <strain evidence="1">BGI_N321</strain>
    </source>
</reference>
<gene>
    <name evidence="1" type="ORF">N321_05856</name>
</gene>
<feature type="non-terminal residue" evidence="1">
    <location>
        <position position="58"/>
    </location>
</feature>
<dbReference type="EMBL" id="KL350900">
    <property type="protein sequence ID" value="KFZ58849.1"/>
    <property type="molecule type" value="Genomic_DNA"/>
</dbReference>
<dbReference type="SUPFAM" id="SSF58069">
    <property type="entry name" value="Virus ectodomain"/>
    <property type="match status" value="1"/>
</dbReference>
<evidence type="ECO:0000313" key="1">
    <source>
        <dbReference type="EMBL" id="KFZ58849.1"/>
    </source>
</evidence>
<feature type="non-terminal residue" evidence="1">
    <location>
        <position position="1"/>
    </location>
</feature>
<protein>
    <submittedName>
        <fullName evidence="1">Uncharacterized protein</fullName>
    </submittedName>
</protein>